<keyword evidence="3" id="KW-1185">Reference proteome</keyword>
<proteinExistence type="predicted"/>
<sequence>MLEVDFTSVIVKFGLPRGLWPGGTNKEGVVDEASLGAAPRSESDTPDRWCISPGSNQPRGPRNKLVYEFNYFLQRASRYCVGSGCGPPNTTGGRTQELGKCSLGGPNLSKGERRPHADKREAT</sequence>
<feature type="region of interest" description="Disordered" evidence="1">
    <location>
        <begin position="33"/>
        <end position="58"/>
    </location>
</feature>
<gene>
    <name evidence="2" type="ORF">NDU88_003829</name>
</gene>
<dbReference type="AlphaFoldDB" id="A0AAV7L052"/>
<name>A0AAV7L052_PLEWA</name>
<protein>
    <submittedName>
        <fullName evidence="2">Uncharacterized protein</fullName>
    </submittedName>
</protein>
<organism evidence="2 3">
    <name type="scientific">Pleurodeles waltl</name>
    <name type="common">Iberian ribbed newt</name>
    <dbReference type="NCBI Taxonomy" id="8319"/>
    <lineage>
        <taxon>Eukaryota</taxon>
        <taxon>Metazoa</taxon>
        <taxon>Chordata</taxon>
        <taxon>Craniata</taxon>
        <taxon>Vertebrata</taxon>
        <taxon>Euteleostomi</taxon>
        <taxon>Amphibia</taxon>
        <taxon>Batrachia</taxon>
        <taxon>Caudata</taxon>
        <taxon>Salamandroidea</taxon>
        <taxon>Salamandridae</taxon>
        <taxon>Pleurodelinae</taxon>
        <taxon>Pleurodeles</taxon>
    </lineage>
</organism>
<evidence type="ECO:0000313" key="2">
    <source>
        <dbReference type="EMBL" id="KAJ1083674.1"/>
    </source>
</evidence>
<dbReference type="EMBL" id="JANPWB010000016">
    <property type="protein sequence ID" value="KAJ1083674.1"/>
    <property type="molecule type" value="Genomic_DNA"/>
</dbReference>
<feature type="region of interest" description="Disordered" evidence="1">
    <location>
        <begin position="83"/>
        <end position="123"/>
    </location>
</feature>
<reference evidence="2" key="1">
    <citation type="journal article" date="2022" name="bioRxiv">
        <title>Sequencing and chromosome-scale assembly of the giantPleurodeles waltlgenome.</title>
        <authorList>
            <person name="Brown T."/>
            <person name="Elewa A."/>
            <person name="Iarovenko S."/>
            <person name="Subramanian E."/>
            <person name="Araus A.J."/>
            <person name="Petzold A."/>
            <person name="Susuki M."/>
            <person name="Suzuki K.-i.T."/>
            <person name="Hayashi T."/>
            <person name="Toyoda A."/>
            <person name="Oliveira C."/>
            <person name="Osipova E."/>
            <person name="Leigh N.D."/>
            <person name="Simon A."/>
            <person name="Yun M.H."/>
        </authorList>
    </citation>
    <scope>NUCLEOTIDE SEQUENCE</scope>
    <source>
        <strain evidence="2">20211129_DDA</strain>
        <tissue evidence="2">Liver</tissue>
    </source>
</reference>
<evidence type="ECO:0000313" key="3">
    <source>
        <dbReference type="Proteomes" id="UP001066276"/>
    </source>
</evidence>
<evidence type="ECO:0000256" key="1">
    <source>
        <dbReference type="SAM" id="MobiDB-lite"/>
    </source>
</evidence>
<comment type="caution">
    <text evidence="2">The sequence shown here is derived from an EMBL/GenBank/DDBJ whole genome shotgun (WGS) entry which is preliminary data.</text>
</comment>
<feature type="compositionally biased region" description="Basic and acidic residues" evidence="1">
    <location>
        <begin position="110"/>
        <end position="123"/>
    </location>
</feature>
<dbReference type="Proteomes" id="UP001066276">
    <property type="component" value="Chromosome 12"/>
</dbReference>
<accession>A0AAV7L052</accession>